<dbReference type="Proteomes" id="UP000182762">
    <property type="component" value="Unassembled WGS sequence"/>
</dbReference>
<feature type="domain" description="Flagellar basal-body/hook protein C-terminal" evidence="5">
    <location>
        <begin position="229"/>
        <end position="272"/>
    </location>
</feature>
<dbReference type="Pfam" id="PF06429">
    <property type="entry name" value="Flg_bbr_C"/>
    <property type="match status" value="1"/>
</dbReference>
<dbReference type="RefSeq" id="WP_061804784.1">
    <property type="nucleotide sequence ID" value="NZ_FOXX01000005.1"/>
</dbReference>
<feature type="compositionally biased region" description="Basic and acidic residues" evidence="3">
    <location>
        <begin position="54"/>
        <end position="63"/>
    </location>
</feature>
<evidence type="ECO:0000256" key="3">
    <source>
        <dbReference type="SAM" id="MobiDB-lite"/>
    </source>
</evidence>
<evidence type="ECO:0000259" key="4">
    <source>
        <dbReference type="Pfam" id="PF00460"/>
    </source>
</evidence>
<comment type="subcellular location">
    <subcellularLocation>
        <location evidence="2">Bacterial flagellum basal body</location>
    </subcellularLocation>
</comment>
<keyword evidence="8" id="KW-1185">Reference proteome</keyword>
<dbReference type="InterPro" id="IPR010930">
    <property type="entry name" value="Flg_bb/hook_C_dom"/>
</dbReference>
<evidence type="ECO:0000256" key="1">
    <source>
        <dbReference type="ARBA" id="ARBA00009677"/>
    </source>
</evidence>
<sequence length="274" mass="30099">MNRSMINAANTMNGLQQQLDLISHNVSNSSTIGYKRQEANFNSLLYQQFATPVDDTRGNEGRKTPSGIREGVGATLSHTSTDNELGSLTTTKRDLDVALYKKGYFFTIATKDGIKYTRDGAFNLSQVDENSVMLVTGDGNPVLDENGETIIIPSNYQKISFTSQGELAVYGEDETVPLNVYDLGIAYAQKPALLMRDGDNFFSAPTEQGIENPMLNISGQERSRIGLEQGVLEQSNVNIGDELANMLNAQRAYQFNAKSITLSDQMLGLINTMR</sequence>
<comment type="caution">
    <text evidence="7">The sequence shown here is derived from an EMBL/GenBank/DDBJ whole genome shotgun (WGS) entry which is preliminary data.</text>
</comment>
<dbReference type="SUPFAM" id="SSF117143">
    <property type="entry name" value="Flagellar hook protein flgE"/>
    <property type="match status" value="1"/>
</dbReference>
<accession>A0A1I5ZUF9</accession>
<feature type="domain" description="Flagellar basal body rod protein N-terminal" evidence="4">
    <location>
        <begin position="7"/>
        <end position="35"/>
    </location>
</feature>
<evidence type="ECO:0000256" key="2">
    <source>
        <dbReference type="RuleBase" id="RU362116"/>
    </source>
</evidence>
<feature type="region of interest" description="Disordered" evidence="3">
    <location>
        <begin position="53"/>
        <end position="82"/>
    </location>
</feature>
<comment type="similarity">
    <text evidence="1 2">Belongs to the flagella basal body rod proteins family.</text>
</comment>
<dbReference type="PANTHER" id="PTHR30435">
    <property type="entry name" value="FLAGELLAR PROTEIN"/>
    <property type="match status" value="1"/>
</dbReference>
<proteinExistence type="inferred from homology"/>
<dbReference type="Pfam" id="PF22692">
    <property type="entry name" value="LlgE_F_G_D1"/>
    <property type="match status" value="1"/>
</dbReference>
<keyword evidence="7" id="KW-0969">Cilium</keyword>
<name>A0A1I5ZUF9_9BACI</name>
<dbReference type="Pfam" id="PF00460">
    <property type="entry name" value="Flg_bb_rod"/>
    <property type="match status" value="1"/>
</dbReference>
<keyword evidence="2" id="KW-0975">Bacterial flagellum</keyword>
<reference evidence="7 8" key="1">
    <citation type="submission" date="2016-10" db="EMBL/GenBank/DDBJ databases">
        <authorList>
            <person name="Varghese N."/>
            <person name="Submissions S."/>
        </authorList>
    </citation>
    <scope>NUCLEOTIDE SEQUENCE [LARGE SCALE GENOMIC DNA]</scope>
    <source>
        <strain evidence="7 8">DSM 13796</strain>
    </source>
</reference>
<dbReference type="InterPro" id="IPR037925">
    <property type="entry name" value="FlgE/F/G-like"/>
</dbReference>
<dbReference type="InterPro" id="IPR053967">
    <property type="entry name" value="LlgE_F_G-like_D1"/>
</dbReference>
<gene>
    <name evidence="7" type="ORF">SAMN02745910_02250</name>
</gene>
<dbReference type="InterPro" id="IPR001444">
    <property type="entry name" value="Flag_bb_rod_N"/>
</dbReference>
<evidence type="ECO:0000313" key="8">
    <source>
        <dbReference type="Proteomes" id="UP000182762"/>
    </source>
</evidence>
<evidence type="ECO:0000259" key="6">
    <source>
        <dbReference type="Pfam" id="PF22692"/>
    </source>
</evidence>
<feature type="domain" description="Flagellar hook protein FlgE/F/G-like D1" evidence="6">
    <location>
        <begin position="105"/>
        <end position="167"/>
    </location>
</feature>
<evidence type="ECO:0000259" key="5">
    <source>
        <dbReference type="Pfam" id="PF06429"/>
    </source>
</evidence>
<dbReference type="InterPro" id="IPR020013">
    <property type="entry name" value="Flagellar_FlgE/F/G"/>
</dbReference>
<evidence type="ECO:0000313" key="7">
    <source>
        <dbReference type="EMBL" id="SFQ60139.1"/>
    </source>
</evidence>
<organism evidence="7 8">
    <name type="scientific">Priestia endophytica DSM 13796</name>
    <dbReference type="NCBI Taxonomy" id="1121089"/>
    <lineage>
        <taxon>Bacteria</taxon>
        <taxon>Bacillati</taxon>
        <taxon>Bacillota</taxon>
        <taxon>Bacilli</taxon>
        <taxon>Bacillales</taxon>
        <taxon>Bacillaceae</taxon>
        <taxon>Priestia</taxon>
    </lineage>
</organism>
<keyword evidence="7" id="KW-0966">Cell projection</keyword>
<dbReference type="EMBL" id="FOXX01000005">
    <property type="protein sequence ID" value="SFQ60139.1"/>
    <property type="molecule type" value="Genomic_DNA"/>
</dbReference>
<protein>
    <submittedName>
        <fullName evidence="7">Flagellar basal-body rod protein FlgG</fullName>
    </submittedName>
</protein>
<dbReference type="NCBIfam" id="TIGR03506">
    <property type="entry name" value="FlgEFG_subfam"/>
    <property type="match status" value="1"/>
</dbReference>
<keyword evidence="7" id="KW-0282">Flagellum</keyword>
<dbReference type="GeneID" id="93710908"/>
<dbReference type="PANTHER" id="PTHR30435:SF19">
    <property type="entry name" value="FLAGELLAR BASAL-BODY ROD PROTEIN FLGG"/>
    <property type="match status" value="1"/>
</dbReference>